<keyword evidence="8 9" id="KW-0472">Membrane</keyword>
<evidence type="ECO:0000256" key="9">
    <source>
        <dbReference type="HAMAP-Rule" id="MF_00422"/>
    </source>
</evidence>
<evidence type="ECO:0000256" key="3">
    <source>
        <dbReference type="ARBA" id="ARBA00022475"/>
    </source>
</evidence>
<protein>
    <recommendedName>
        <fullName evidence="9">Protein translocase subunit SecE</fullName>
    </recommendedName>
</protein>
<gene>
    <name evidence="9" type="primary">secE</name>
    <name evidence="10" type="ORF">A2228_02010</name>
</gene>
<feature type="transmembrane region" description="Helical" evidence="9">
    <location>
        <begin position="25"/>
        <end position="58"/>
    </location>
</feature>
<evidence type="ECO:0000256" key="1">
    <source>
        <dbReference type="ARBA" id="ARBA00004370"/>
    </source>
</evidence>
<dbReference type="PANTHER" id="PTHR33910:SF1">
    <property type="entry name" value="PROTEIN TRANSLOCASE SUBUNIT SECE"/>
    <property type="match status" value="1"/>
</dbReference>
<dbReference type="PANTHER" id="PTHR33910">
    <property type="entry name" value="PROTEIN TRANSLOCASE SUBUNIT SECE"/>
    <property type="match status" value="1"/>
</dbReference>
<accession>A0A1F5F3T7</accession>
<evidence type="ECO:0000256" key="6">
    <source>
        <dbReference type="ARBA" id="ARBA00022989"/>
    </source>
</evidence>
<dbReference type="GO" id="GO:0008320">
    <property type="term" value="F:protein transmembrane transporter activity"/>
    <property type="evidence" value="ECO:0007669"/>
    <property type="project" value="UniProtKB-UniRule"/>
</dbReference>
<proteinExistence type="inferred from homology"/>
<dbReference type="InterPro" id="IPR001901">
    <property type="entry name" value="Translocase_SecE/Sec61-g"/>
</dbReference>
<dbReference type="NCBIfam" id="TIGR00964">
    <property type="entry name" value="secE_bact"/>
    <property type="match status" value="1"/>
</dbReference>
<keyword evidence="7 9" id="KW-0811">Translocation</keyword>
<name>A0A1F5F3T7_9BACT</name>
<dbReference type="InterPro" id="IPR038379">
    <property type="entry name" value="SecE_sf"/>
</dbReference>
<evidence type="ECO:0000256" key="8">
    <source>
        <dbReference type="ARBA" id="ARBA00023136"/>
    </source>
</evidence>
<dbReference type="Gene3D" id="1.20.5.1030">
    <property type="entry name" value="Preprotein translocase secy subunit"/>
    <property type="match status" value="1"/>
</dbReference>
<organism evidence="10 11">
    <name type="scientific">Candidatus Collierbacteria bacterium RIFOXYA2_FULL_46_10</name>
    <dbReference type="NCBI Taxonomy" id="1817726"/>
    <lineage>
        <taxon>Bacteria</taxon>
        <taxon>Candidatus Collieribacteriota</taxon>
    </lineage>
</organism>
<dbReference type="GO" id="GO:0009306">
    <property type="term" value="P:protein secretion"/>
    <property type="evidence" value="ECO:0007669"/>
    <property type="project" value="UniProtKB-UniRule"/>
</dbReference>
<keyword evidence="3 9" id="KW-1003">Cell membrane</keyword>
<evidence type="ECO:0000256" key="4">
    <source>
        <dbReference type="ARBA" id="ARBA00022692"/>
    </source>
</evidence>
<comment type="function">
    <text evidence="9">Essential subunit of the Sec protein translocation channel SecYEG. Clamps together the 2 halves of SecY. May contact the channel plug during translocation.</text>
</comment>
<dbReference type="Pfam" id="PF00584">
    <property type="entry name" value="SecE"/>
    <property type="match status" value="1"/>
</dbReference>
<dbReference type="HAMAP" id="MF_00422">
    <property type="entry name" value="SecE"/>
    <property type="match status" value="1"/>
</dbReference>
<dbReference type="GO" id="GO:0065002">
    <property type="term" value="P:intracellular protein transmembrane transport"/>
    <property type="evidence" value="ECO:0007669"/>
    <property type="project" value="UniProtKB-UniRule"/>
</dbReference>
<dbReference type="Proteomes" id="UP000176191">
    <property type="component" value="Unassembled WGS sequence"/>
</dbReference>
<comment type="similarity">
    <text evidence="9">Belongs to the SecE/SEC61-gamma family.</text>
</comment>
<dbReference type="GO" id="GO:0043952">
    <property type="term" value="P:protein transport by the Sec complex"/>
    <property type="evidence" value="ECO:0007669"/>
    <property type="project" value="UniProtKB-UniRule"/>
</dbReference>
<keyword evidence="2 9" id="KW-0813">Transport</keyword>
<keyword evidence="5 9" id="KW-0653">Protein transport</keyword>
<sequence length="59" mass="6698">MNLLTYLREVRAELVHVNWPTRAEVYHLTVIVLGASLFVGLYIGGLDYTFTSLLGIFLK</sequence>
<evidence type="ECO:0000256" key="7">
    <source>
        <dbReference type="ARBA" id="ARBA00023010"/>
    </source>
</evidence>
<dbReference type="InterPro" id="IPR005807">
    <property type="entry name" value="SecE_bac"/>
</dbReference>
<dbReference type="EMBL" id="MFAK01000037">
    <property type="protein sequence ID" value="OGD74293.1"/>
    <property type="molecule type" value="Genomic_DNA"/>
</dbReference>
<evidence type="ECO:0000256" key="5">
    <source>
        <dbReference type="ARBA" id="ARBA00022927"/>
    </source>
</evidence>
<dbReference type="GO" id="GO:0005886">
    <property type="term" value="C:plasma membrane"/>
    <property type="evidence" value="ECO:0007669"/>
    <property type="project" value="UniProtKB-SubCell"/>
</dbReference>
<evidence type="ECO:0000256" key="2">
    <source>
        <dbReference type="ARBA" id="ARBA00022448"/>
    </source>
</evidence>
<evidence type="ECO:0000313" key="11">
    <source>
        <dbReference type="Proteomes" id="UP000176191"/>
    </source>
</evidence>
<evidence type="ECO:0000313" key="10">
    <source>
        <dbReference type="EMBL" id="OGD74293.1"/>
    </source>
</evidence>
<keyword evidence="4 9" id="KW-0812">Transmembrane</keyword>
<comment type="subunit">
    <text evidence="9">Component of the Sec protein translocase complex. Heterotrimer consisting of SecY, SecE and SecG subunits. The heterotrimers can form oligomers, although 1 heterotrimer is thought to be able to translocate proteins. Interacts with the ribosome. Interacts with SecDF, and other proteins may be involved. Interacts with SecA.</text>
</comment>
<dbReference type="GO" id="GO:0006605">
    <property type="term" value="P:protein targeting"/>
    <property type="evidence" value="ECO:0007669"/>
    <property type="project" value="UniProtKB-UniRule"/>
</dbReference>
<dbReference type="AlphaFoldDB" id="A0A1F5F3T7"/>
<comment type="caution">
    <text evidence="10">The sequence shown here is derived from an EMBL/GenBank/DDBJ whole genome shotgun (WGS) entry which is preliminary data.</text>
</comment>
<keyword evidence="6 9" id="KW-1133">Transmembrane helix</keyword>
<reference evidence="10 11" key="1">
    <citation type="journal article" date="2016" name="Nat. Commun.">
        <title>Thousands of microbial genomes shed light on interconnected biogeochemical processes in an aquifer system.</title>
        <authorList>
            <person name="Anantharaman K."/>
            <person name="Brown C.T."/>
            <person name="Hug L.A."/>
            <person name="Sharon I."/>
            <person name="Castelle C.J."/>
            <person name="Probst A.J."/>
            <person name="Thomas B.C."/>
            <person name="Singh A."/>
            <person name="Wilkins M.J."/>
            <person name="Karaoz U."/>
            <person name="Brodie E.L."/>
            <person name="Williams K.H."/>
            <person name="Hubbard S.S."/>
            <person name="Banfield J.F."/>
        </authorList>
    </citation>
    <scope>NUCLEOTIDE SEQUENCE [LARGE SCALE GENOMIC DNA]</scope>
</reference>
<comment type="subcellular location">
    <subcellularLocation>
        <location evidence="9">Cell membrane</location>
        <topology evidence="9">Single-pass membrane protein</topology>
    </subcellularLocation>
    <subcellularLocation>
        <location evidence="1">Membrane</location>
    </subcellularLocation>
</comment>